<sequence length="71" mass="8201">MSSTDLVKYGSRPEMLFRVSLNPDGNTYQKEISLVFPKYVSADLPHYKDDFMPKAHDNTSDGCQWHFSIED</sequence>
<reference evidence="2" key="1">
    <citation type="submission" date="2016-10" db="EMBL/GenBank/DDBJ databases">
        <authorList>
            <person name="Varghese N."/>
            <person name="Submissions S."/>
        </authorList>
    </citation>
    <scope>NUCLEOTIDE SEQUENCE [LARGE SCALE GENOMIC DNA]</scope>
    <source>
        <strain evidence="2">Mob M</strain>
    </source>
</reference>
<keyword evidence="2" id="KW-1185">Reference proteome</keyword>
<dbReference type="STRING" id="487685.SAMN04488696_2298"/>
<dbReference type="Proteomes" id="UP000198535">
    <property type="component" value="Unassembled WGS sequence"/>
</dbReference>
<dbReference type="OrthoDB" id="123699at2157"/>
<dbReference type="RefSeq" id="WP_091937055.1">
    <property type="nucleotide sequence ID" value="NZ_FOUJ01000005.1"/>
</dbReference>
<protein>
    <submittedName>
        <fullName evidence="1">Uncharacterized protein</fullName>
    </submittedName>
</protein>
<organism evidence="1 2">
    <name type="scientific">Methanolobus profundi</name>
    <dbReference type="NCBI Taxonomy" id="487685"/>
    <lineage>
        <taxon>Archaea</taxon>
        <taxon>Methanobacteriati</taxon>
        <taxon>Methanobacteriota</taxon>
        <taxon>Stenosarchaea group</taxon>
        <taxon>Methanomicrobia</taxon>
        <taxon>Methanosarcinales</taxon>
        <taxon>Methanosarcinaceae</taxon>
        <taxon>Methanolobus</taxon>
    </lineage>
</organism>
<evidence type="ECO:0000313" key="1">
    <source>
        <dbReference type="EMBL" id="SFM76858.1"/>
    </source>
</evidence>
<proteinExistence type="predicted"/>
<dbReference type="EMBL" id="FOUJ01000005">
    <property type="protein sequence ID" value="SFM76858.1"/>
    <property type="molecule type" value="Genomic_DNA"/>
</dbReference>
<accession>A0A1I4TJA3</accession>
<gene>
    <name evidence="1" type="ORF">SAMN04488696_2298</name>
</gene>
<evidence type="ECO:0000313" key="2">
    <source>
        <dbReference type="Proteomes" id="UP000198535"/>
    </source>
</evidence>
<dbReference type="AlphaFoldDB" id="A0A1I4TJA3"/>
<name>A0A1I4TJA3_9EURY</name>